<feature type="signal peptide" evidence="1">
    <location>
        <begin position="1"/>
        <end position="22"/>
    </location>
</feature>
<evidence type="ECO:0000313" key="2">
    <source>
        <dbReference type="EMBL" id="QTA79515.1"/>
    </source>
</evidence>
<dbReference type="RefSeq" id="WP_207691262.1">
    <property type="nucleotide sequence ID" value="NZ_CP061799.1"/>
</dbReference>
<dbReference type="Proteomes" id="UP000663720">
    <property type="component" value="Chromosome"/>
</dbReference>
<name>A0A975GFU2_9BACT</name>
<evidence type="ECO:0000313" key="3">
    <source>
        <dbReference type="Proteomes" id="UP000663720"/>
    </source>
</evidence>
<dbReference type="AlphaFoldDB" id="A0A975GFU2"/>
<gene>
    <name evidence="2" type="ORF">dnl_17860</name>
</gene>
<evidence type="ECO:0000256" key="1">
    <source>
        <dbReference type="SAM" id="SignalP"/>
    </source>
</evidence>
<feature type="chain" id="PRO_5037501733" evidence="1">
    <location>
        <begin position="23"/>
        <end position="397"/>
    </location>
</feature>
<sequence length="397" mass="45652">MKKKVISLLIGILMIIPVSAMAIELTDYIDPDLQYQDAELAASFYLKDGNQDQANYQGAFRLDYDMEYSTLPFKWEAYATGKTDFSRGGNEEDSSDKNIDVFAWTQARKYLDDYKGLFGFGRLDLGIRDLEGNDDDDPYAKITAGAGYGRIITATPLMKTVRCVEDLKKYGIISSEISDDTYMKIASIIAKENEYKSKYSLIEYEKYWYEDIEKAFKEAGVLQNDYLGAMGIIRIQDILTDEPVVRRKHGWEVGAGIDYLISDYAGNEGDPGLSAYFEYAKPFGFKWQFVDRAEYSTLLVDWEFGDASHNLSNRAALDYEMTDNIDWENWFDFKITIATEDDVDDAYRTQLGTAFRYYISNTINARTGLTFDHFDQGDNEDDEVDTRFFFEIIYTIF</sequence>
<dbReference type="KEGG" id="dli:dnl_17860"/>
<protein>
    <submittedName>
        <fullName evidence="2">Uncharacterized protein</fullName>
    </submittedName>
</protein>
<reference evidence="2" key="1">
    <citation type="journal article" date="2021" name="Microb. Physiol.">
        <title>Proteogenomic Insights into the Physiology of Marine, Sulfate-Reducing, Filamentous Desulfonema limicola and Desulfonema magnum.</title>
        <authorList>
            <person name="Schnaars V."/>
            <person name="Wohlbrand L."/>
            <person name="Scheve S."/>
            <person name="Hinrichs C."/>
            <person name="Reinhardt R."/>
            <person name="Rabus R."/>
        </authorList>
    </citation>
    <scope>NUCLEOTIDE SEQUENCE</scope>
    <source>
        <strain evidence="2">5ac10</strain>
    </source>
</reference>
<proteinExistence type="predicted"/>
<accession>A0A975GFU2</accession>
<keyword evidence="3" id="KW-1185">Reference proteome</keyword>
<keyword evidence="1" id="KW-0732">Signal</keyword>
<dbReference type="EMBL" id="CP061799">
    <property type="protein sequence ID" value="QTA79515.1"/>
    <property type="molecule type" value="Genomic_DNA"/>
</dbReference>
<organism evidence="2 3">
    <name type="scientific">Desulfonema limicola</name>
    <dbReference type="NCBI Taxonomy" id="45656"/>
    <lineage>
        <taxon>Bacteria</taxon>
        <taxon>Pseudomonadati</taxon>
        <taxon>Thermodesulfobacteriota</taxon>
        <taxon>Desulfobacteria</taxon>
        <taxon>Desulfobacterales</taxon>
        <taxon>Desulfococcaceae</taxon>
        <taxon>Desulfonema</taxon>
    </lineage>
</organism>